<gene>
    <name evidence="4" type="ORF">D5R97_06745</name>
</gene>
<dbReference type="GO" id="GO:0032259">
    <property type="term" value="P:methylation"/>
    <property type="evidence" value="ECO:0007669"/>
    <property type="project" value="UniProtKB-KW"/>
</dbReference>
<evidence type="ECO:0000256" key="2">
    <source>
        <dbReference type="ARBA" id="ARBA00022603"/>
    </source>
</evidence>
<name>A0A424YCP0_9FIRM</name>
<reference evidence="4 5" key="1">
    <citation type="submission" date="2018-08" db="EMBL/GenBank/DDBJ databases">
        <title>The metabolism and importance of syntrophic acetate oxidation coupled to methane or sulfide production in haloalkaline environments.</title>
        <authorList>
            <person name="Timmers P.H.A."/>
            <person name="Vavourakis C.D."/>
            <person name="Sorokin D.Y."/>
            <person name="Sinninghe Damste J.S."/>
            <person name="Muyzer G."/>
            <person name="Stams A.J.M."/>
            <person name="Plugge C.M."/>
        </authorList>
    </citation>
    <scope>NUCLEOTIDE SEQUENCE [LARGE SCALE GENOMIC DNA]</scope>
    <source>
        <strain evidence="4">MSAO_Bac1</strain>
    </source>
</reference>
<evidence type="ECO:0000313" key="5">
    <source>
        <dbReference type="Proteomes" id="UP000285138"/>
    </source>
</evidence>
<dbReference type="InterPro" id="IPR038601">
    <property type="entry name" value="MttB-like_sf"/>
</dbReference>
<protein>
    <submittedName>
        <fullName evidence="4">Trimethylamine methyltransferase</fullName>
    </submittedName>
</protein>
<dbReference type="AlphaFoldDB" id="A0A424YCP0"/>
<organism evidence="4 5">
    <name type="scientific">Candidatus Syntrophonatronum acetioxidans</name>
    <dbReference type="NCBI Taxonomy" id="1795816"/>
    <lineage>
        <taxon>Bacteria</taxon>
        <taxon>Bacillati</taxon>
        <taxon>Bacillota</taxon>
        <taxon>Clostridia</taxon>
        <taxon>Eubacteriales</taxon>
        <taxon>Syntrophomonadaceae</taxon>
        <taxon>Candidatus Syntrophonatronum</taxon>
    </lineage>
</organism>
<evidence type="ECO:0000256" key="1">
    <source>
        <dbReference type="ARBA" id="ARBA00007137"/>
    </source>
</evidence>
<keyword evidence="2 4" id="KW-0489">Methyltransferase</keyword>
<keyword evidence="3 4" id="KW-0808">Transferase</keyword>
<proteinExistence type="inferred from homology"/>
<comment type="similarity">
    <text evidence="1">Belongs to the trimethylamine methyltransferase family.</text>
</comment>
<dbReference type="Gene3D" id="3.20.20.480">
    <property type="entry name" value="Trimethylamine methyltransferase-like"/>
    <property type="match status" value="1"/>
</dbReference>
<comment type="caution">
    <text evidence="4">The sequence shown here is derived from an EMBL/GenBank/DDBJ whole genome shotgun (WGS) entry which is preliminary data.</text>
</comment>
<accession>A0A424YCP0</accession>
<dbReference type="InterPro" id="IPR010426">
    <property type="entry name" value="MTTB_MeTrfase"/>
</dbReference>
<dbReference type="GO" id="GO:0015948">
    <property type="term" value="P:methanogenesis"/>
    <property type="evidence" value="ECO:0007669"/>
    <property type="project" value="InterPro"/>
</dbReference>
<dbReference type="GO" id="GO:0008168">
    <property type="term" value="F:methyltransferase activity"/>
    <property type="evidence" value="ECO:0007669"/>
    <property type="project" value="UniProtKB-KW"/>
</dbReference>
<evidence type="ECO:0000256" key="3">
    <source>
        <dbReference type="ARBA" id="ARBA00022679"/>
    </source>
</evidence>
<evidence type="ECO:0000313" key="4">
    <source>
        <dbReference type="EMBL" id="RQD75096.1"/>
    </source>
</evidence>
<dbReference type="Proteomes" id="UP000285138">
    <property type="component" value="Unassembled WGS sequence"/>
</dbReference>
<dbReference type="EMBL" id="QZAA01000170">
    <property type="protein sequence ID" value="RQD75096.1"/>
    <property type="molecule type" value="Genomic_DNA"/>
</dbReference>
<dbReference type="Pfam" id="PF06253">
    <property type="entry name" value="MTTB"/>
    <property type="match status" value="1"/>
</dbReference>
<sequence>MKNEYYGGLYHILSEKDIDEIHETTMRILWEIGFDLTYIPALELLEKNGATVDWQNKKAYLPRKLVSRCIKQAPSEITFYGLEEGKEIVLGGERVHYGTGGLALYVLDTNRDRRPALLKDIASFAHLSDKLEYVDFYIIPTNPYDVNINSLDVNCFYQALRHTGKPVMGGVFSREGLQRVLELSSLIAGGMENLRKRPFVGFISSITSPLKIEEDRAEIIFEVARQGLPLVTSAAPIAGATSPLTIAGTLAQQNAESLLGVVLAQLVNPGTPIFYSAVPCTMDMRSGSFLMGSIQSGLMNAAVSQLAYHYRLPSYITVGVADSKLPDAQAAYESATSSLLSGLAGGNFIHQTFGLLDGALTISYAKFVIDNDIVGKCLRTLKGIDVNPDTLAFDVIAKVKKGGGDFITQRHTLDHLRSEEYIPRVSFLQDYQTWVKFGEKDAWVKAEEVAQKLLEEPGKIHIPESLDRKIQELFQELVQLEEVLA</sequence>